<evidence type="ECO:0000313" key="19">
    <source>
        <dbReference type="Proteomes" id="UP000006591"/>
    </source>
</evidence>
<comment type="subcellular location">
    <subcellularLocation>
        <location evidence="2">Endoplasmic reticulum membrane</location>
        <topology evidence="2">Single-pass type II membrane protein</topology>
    </subcellularLocation>
</comment>
<keyword evidence="9 16" id="KW-1133">Transmembrane helix</keyword>
<dbReference type="PANTHER" id="PTHR10869">
    <property type="entry name" value="PROLYL 4-HYDROXYLASE ALPHA SUBUNIT"/>
    <property type="match status" value="1"/>
</dbReference>
<evidence type="ECO:0000256" key="1">
    <source>
        <dbReference type="ARBA" id="ARBA00001961"/>
    </source>
</evidence>
<organism evidence="18">
    <name type="scientific">Oryza nivara</name>
    <name type="common">Indian wild rice</name>
    <name type="synonym">Oryza sativa f. spontanea</name>
    <dbReference type="NCBI Taxonomy" id="4536"/>
    <lineage>
        <taxon>Eukaryota</taxon>
        <taxon>Viridiplantae</taxon>
        <taxon>Streptophyta</taxon>
        <taxon>Embryophyta</taxon>
        <taxon>Tracheophyta</taxon>
        <taxon>Spermatophyta</taxon>
        <taxon>Magnoliopsida</taxon>
        <taxon>Liliopsida</taxon>
        <taxon>Poales</taxon>
        <taxon>Poaceae</taxon>
        <taxon>BOP clade</taxon>
        <taxon>Oryzoideae</taxon>
        <taxon>Oryzeae</taxon>
        <taxon>Oryzinae</taxon>
        <taxon>Oryza</taxon>
    </lineage>
</organism>
<dbReference type="Gramene" id="ONIVA03G36570.1">
    <property type="protein sequence ID" value="ONIVA03G36570.1"/>
    <property type="gene ID" value="ONIVA03G36570"/>
</dbReference>
<evidence type="ECO:0000256" key="10">
    <source>
        <dbReference type="ARBA" id="ARBA00023002"/>
    </source>
</evidence>
<feature type="region of interest" description="Disordered" evidence="15">
    <location>
        <begin position="222"/>
        <end position="247"/>
    </location>
</feature>
<evidence type="ECO:0000256" key="8">
    <source>
        <dbReference type="ARBA" id="ARBA00022968"/>
    </source>
</evidence>
<dbReference type="EC" id="1.14.11.2" evidence="4"/>
<dbReference type="InterPro" id="IPR005123">
    <property type="entry name" value="Oxoglu/Fe-dep_dioxygenase_dom"/>
</dbReference>
<evidence type="ECO:0000259" key="17">
    <source>
        <dbReference type="PROSITE" id="PS51471"/>
    </source>
</evidence>
<evidence type="ECO:0000256" key="9">
    <source>
        <dbReference type="ARBA" id="ARBA00022989"/>
    </source>
</evidence>
<dbReference type="GO" id="GO:0004656">
    <property type="term" value="F:procollagen-proline 4-dioxygenase activity"/>
    <property type="evidence" value="ECO:0007669"/>
    <property type="project" value="UniProtKB-EC"/>
</dbReference>
<evidence type="ECO:0000256" key="16">
    <source>
        <dbReference type="SAM" id="Phobius"/>
    </source>
</evidence>
<comment type="similarity">
    <text evidence="3">Belongs to the P4HA family.</text>
</comment>
<protein>
    <recommendedName>
        <fullName evidence="4">procollagen-proline 4-dioxygenase</fullName>
        <ecNumber evidence="4">1.14.11.2</ecNumber>
    </recommendedName>
</protein>
<feature type="compositionally biased region" description="Polar residues" evidence="15">
    <location>
        <begin position="232"/>
        <end position="242"/>
    </location>
</feature>
<accession>A0A0E0GU53</accession>
<reference evidence="18" key="1">
    <citation type="submission" date="2015-04" db="UniProtKB">
        <authorList>
            <consortium name="EnsemblPlants"/>
        </authorList>
    </citation>
    <scope>IDENTIFICATION</scope>
    <source>
        <strain evidence="18">SL10</strain>
    </source>
</reference>
<sequence length="398" mass="43504">MAPADVIPFHARKAKAPTRRRFATHAPRTLPSPSTSTSTRDDFSLSLSLSSSSSSPPATPQSKAHASPLTHKSQLRRDPTQPGKAMKGGVIRSGGGVGGGGGGGGGGAGGGLMRTRLRLPVVLLSCSLFFLAGFFGSILFTQDPQGEEELDAPMRRERLMEAAWPGMAYGESGEPEPSLIPYQILSWQPRALYFPQFATSQQCENIVKTAKQRLMPSTLALRKGETEESTKGIRTSSGTFLSSDEDPTGTLAEVEKKIAKATMIPRHHGEPFNILRYEIGQRYASHYDAFDPAQYGPQKSQRVASFLLYLTDVEEGGETMFPYENGENMDIGYDYEKCIGLKVKPRKGDGLLFYSLMVNGTIDPTSLHGSCPVIKGEKWVATKWIRDKRQENLLLWVT</sequence>
<evidence type="ECO:0000256" key="3">
    <source>
        <dbReference type="ARBA" id="ARBA00006511"/>
    </source>
</evidence>
<dbReference type="GO" id="GO:0005789">
    <property type="term" value="C:endoplasmic reticulum membrane"/>
    <property type="evidence" value="ECO:0007669"/>
    <property type="project" value="UniProtKB-SubCell"/>
</dbReference>
<dbReference type="PROSITE" id="PS51471">
    <property type="entry name" value="FE2OG_OXY"/>
    <property type="match status" value="1"/>
</dbReference>
<feature type="compositionally biased region" description="Gly residues" evidence="15">
    <location>
        <begin position="91"/>
        <end position="108"/>
    </location>
</feature>
<evidence type="ECO:0000256" key="14">
    <source>
        <dbReference type="ARBA" id="ARBA00049169"/>
    </source>
</evidence>
<feature type="transmembrane region" description="Helical" evidence="16">
    <location>
        <begin position="121"/>
        <end position="140"/>
    </location>
</feature>
<feature type="domain" description="Fe2OG dioxygenase" evidence="17">
    <location>
        <begin position="267"/>
        <end position="387"/>
    </location>
</feature>
<evidence type="ECO:0000256" key="5">
    <source>
        <dbReference type="ARBA" id="ARBA00022692"/>
    </source>
</evidence>
<keyword evidence="6" id="KW-0479">Metal-binding</keyword>
<keyword evidence="7" id="KW-0223">Dioxygenase</keyword>
<feature type="compositionally biased region" description="Basic residues" evidence="15">
    <location>
        <begin position="10"/>
        <end position="23"/>
    </location>
</feature>
<feature type="compositionally biased region" description="Low complexity" evidence="15">
    <location>
        <begin position="27"/>
        <end position="56"/>
    </location>
</feature>
<evidence type="ECO:0000256" key="12">
    <source>
        <dbReference type="ARBA" id="ARBA00023136"/>
    </source>
</evidence>
<dbReference type="EnsemblPlants" id="ONIVA03G36570.1">
    <property type="protein sequence ID" value="ONIVA03G36570.1"/>
    <property type="gene ID" value="ONIVA03G36570"/>
</dbReference>
<evidence type="ECO:0000256" key="6">
    <source>
        <dbReference type="ARBA" id="ARBA00022723"/>
    </source>
</evidence>
<comment type="catalytic activity">
    <reaction evidence="14">
        <text>L-prolyl-[collagen] + 2-oxoglutarate + O2 = trans-4-hydroxy-L-prolyl-[collagen] + succinate + CO2</text>
        <dbReference type="Rhea" id="RHEA:18945"/>
        <dbReference type="Rhea" id="RHEA-COMP:11676"/>
        <dbReference type="Rhea" id="RHEA-COMP:11680"/>
        <dbReference type="ChEBI" id="CHEBI:15379"/>
        <dbReference type="ChEBI" id="CHEBI:16526"/>
        <dbReference type="ChEBI" id="CHEBI:16810"/>
        <dbReference type="ChEBI" id="CHEBI:30031"/>
        <dbReference type="ChEBI" id="CHEBI:50342"/>
        <dbReference type="ChEBI" id="CHEBI:61965"/>
        <dbReference type="EC" id="1.14.11.2"/>
    </reaction>
</comment>
<comment type="cofactor">
    <cofactor evidence="1">
        <name>L-ascorbate</name>
        <dbReference type="ChEBI" id="CHEBI:38290"/>
    </cofactor>
</comment>
<dbReference type="AlphaFoldDB" id="A0A0E0GU53"/>
<dbReference type="Gene3D" id="2.60.120.620">
    <property type="entry name" value="q2cbj1_9rhob like domain"/>
    <property type="match status" value="1"/>
</dbReference>
<dbReference type="eggNOG" id="KOG1591">
    <property type="taxonomic scope" value="Eukaryota"/>
</dbReference>
<dbReference type="GO" id="GO:0031418">
    <property type="term" value="F:L-ascorbic acid binding"/>
    <property type="evidence" value="ECO:0007669"/>
    <property type="project" value="InterPro"/>
</dbReference>
<evidence type="ECO:0000256" key="15">
    <source>
        <dbReference type="SAM" id="MobiDB-lite"/>
    </source>
</evidence>
<feature type="compositionally biased region" description="Basic and acidic residues" evidence="15">
    <location>
        <begin position="222"/>
        <end position="231"/>
    </location>
</feature>
<evidence type="ECO:0000256" key="2">
    <source>
        <dbReference type="ARBA" id="ARBA00004648"/>
    </source>
</evidence>
<dbReference type="OMA" id="YIDCEST"/>
<dbReference type="PANTHER" id="PTHR10869:SF246">
    <property type="entry name" value="TRANSMEMBRANE PROLYL 4-HYDROXYLASE"/>
    <property type="match status" value="1"/>
</dbReference>
<evidence type="ECO:0000256" key="7">
    <source>
        <dbReference type="ARBA" id="ARBA00022964"/>
    </source>
</evidence>
<dbReference type="InterPro" id="IPR045054">
    <property type="entry name" value="P4HA-like"/>
</dbReference>
<keyword evidence="12 16" id="KW-0472">Membrane</keyword>
<reference evidence="18" key="2">
    <citation type="submission" date="2018-04" db="EMBL/GenBank/DDBJ databases">
        <title>OnivRS2 (Oryza nivara Reference Sequence Version 2).</title>
        <authorList>
            <person name="Zhang J."/>
            <person name="Kudrna D."/>
            <person name="Lee S."/>
            <person name="Talag J."/>
            <person name="Rajasekar S."/>
            <person name="Welchert J."/>
            <person name="Hsing Y.-I."/>
            <person name="Wing R.A."/>
        </authorList>
    </citation>
    <scope>NUCLEOTIDE SEQUENCE [LARGE SCALE GENOMIC DNA]</scope>
    <source>
        <strain evidence="18">SL10</strain>
    </source>
</reference>
<dbReference type="FunFam" id="2.60.120.620:FF:000002">
    <property type="entry name" value="Prolyl 4-hydroxylase 4"/>
    <property type="match status" value="1"/>
</dbReference>
<dbReference type="Proteomes" id="UP000006591">
    <property type="component" value="Chromosome 3"/>
</dbReference>
<keyword evidence="19" id="KW-1185">Reference proteome</keyword>
<evidence type="ECO:0000256" key="4">
    <source>
        <dbReference type="ARBA" id="ARBA00012269"/>
    </source>
</evidence>
<dbReference type="GO" id="GO:0005506">
    <property type="term" value="F:iron ion binding"/>
    <property type="evidence" value="ECO:0007669"/>
    <property type="project" value="InterPro"/>
</dbReference>
<name>A0A0E0GU53_ORYNI</name>
<keyword evidence="11" id="KW-0408">Iron</keyword>
<proteinExistence type="inferred from homology"/>
<dbReference type="Pfam" id="PF13640">
    <property type="entry name" value="2OG-FeII_Oxy_3"/>
    <property type="match status" value="1"/>
</dbReference>
<dbReference type="InterPro" id="IPR006620">
    <property type="entry name" value="Pro_4_hyd_alph"/>
</dbReference>
<keyword evidence="13" id="KW-0325">Glycoprotein</keyword>
<dbReference type="SMART" id="SM00702">
    <property type="entry name" value="P4Hc"/>
    <property type="match status" value="1"/>
</dbReference>
<evidence type="ECO:0000313" key="18">
    <source>
        <dbReference type="EnsemblPlants" id="ONIVA03G36570.1"/>
    </source>
</evidence>
<dbReference type="STRING" id="4536.A0A0E0GU53"/>
<feature type="region of interest" description="Disordered" evidence="15">
    <location>
        <begin position="1"/>
        <end position="108"/>
    </location>
</feature>
<evidence type="ECO:0000256" key="13">
    <source>
        <dbReference type="ARBA" id="ARBA00023180"/>
    </source>
</evidence>
<keyword evidence="8" id="KW-0735">Signal-anchor</keyword>
<keyword evidence="10" id="KW-0560">Oxidoreductase</keyword>
<dbReference type="InterPro" id="IPR044862">
    <property type="entry name" value="Pro_4_hyd_alph_FE2OG_OXY"/>
</dbReference>
<evidence type="ECO:0000256" key="11">
    <source>
        <dbReference type="ARBA" id="ARBA00023004"/>
    </source>
</evidence>
<keyword evidence="5 16" id="KW-0812">Transmembrane</keyword>